<proteinExistence type="predicted"/>
<feature type="region of interest" description="Disordered" evidence="1">
    <location>
        <begin position="152"/>
        <end position="181"/>
    </location>
</feature>
<dbReference type="Gene3D" id="1.25.10.10">
    <property type="entry name" value="Leucine-rich Repeat Variant"/>
    <property type="match status" value="1"/>
</dbReference>
<evidence type="ECO:0000313" key="3">
    <source>
        <dbReference type="EMBL" id="CAD8373770.1"/>
    </source>
</evidence>
<feature type="signal peptide" evidence="2">
    <location>
        <begin position="1"/>
        <end position="24"/>
    </location>
</feature>
<gene>
    <name evidence="3" type="ORF">MPOL1434_LOCUS7633</name>
</gene>
<evidence type="ECO:0000256" key="1">
    <source>
        <dbReference type="SAM" id="MobiDB-lite"/>
    </source>
</evidence>
<keyword evidence="2" id="KW-0732">Signal</keyword>
<name>A0A7S0AU52_9STRA</name>
<dbReference type="SUPFAM" id="SSF48371">
    <property type="entry name" value="ARM repeat"/>
    <property type="match status" value="1"/>
</dbReference>
<evidence type="ECO:0000256" key="2">
    <source>
        <dbReference type="SAM" id="SignalP"/>
    </source>
</evidence>
<protein>
    <submittedName>
        <fullName evidence="3">Uncharacterized protein</fullName>
    </submittedName>
</protein>
<dbReference type="InterPro" id="IPR016024">
    <property type="entry name" value="ARM-type_fold"/>
</dbReference>
<organism evidence="3">
    <name type="scientific">Minutocellus polymorphus</name>
    <dbReference type="NCBI Taxonomy" id="265543"/>
    <lineage>
        <taxon>Eukaryota</taxon>
        <taxon>Sar</taxon>
        <taxon>Stramenopiles</taxon>
        <taxon>Ochrophyta</taxon>
        <taxon>Bacillariophyta</taxon>
        <taxon>Mediophyceae</taxon>
        <taxon>Cymatosirophycidae</taxon>
        <taxon>Cymatosirales</taxon>
        <taxon>Cymatosiraceae</taxon>
        <taxon>Minutocellus</taxon>
    </lineage>
</organism>
<feature type="chain" id="PRO_5031108221" evidence="2">
    <location>
        <begin position="25"/>
        <end position="485"/>
    </location>
</feature>
<dbReference type="InterPro" id="IPR011989">
    <property type="entry name" value="ARM-like"/>
</dbReference>
<reference evidence="3" key="1">
    <citation type="submission" date="2021-01" db="EMBL/GenBank/DDBJ databases">
        <authorList>
            <person name="Corre E."/>
            <person name="Pelletier E."/>
            <person name="Niang G."/>
            <person name="Scheremetjew M."/>
            <person name="Finn R."/>
            <person name="Kale V."/>
            <person name="Holt S."/>
            <person name="Cochrane G."/>
            <person name="Meng A."/>
            <person name="Brown T."/>
            <person name="Cohen L."/>
        </authorList>
    </citation>
    <scope>NUCLEOTIDE SEQUENCE</scope>
    <source>
        <strain evidence="3">CCMP3303</strain>
    </source>
</reference>
<dbReference type="EMBL" id="HBEJ01012984">
    <property type="protein sequence ID" value="CAD8373770.1"/>
    <property type="molecule type" value="Transcribed_RNA"/>
</dbReference>
<dbReference type="AlphaFoldDB" id="A0A7S0AU52"/>
<accession>A0A7S0AU52</accession>
<sequence length="485" mass="53664">MVMLIPSLLFLFLSVVSFSAEAKARTMRYRSGSLIVPNEDSDVSSQGRLLATYTDISVPDVRKRCTLEGRCVSFSYRSDHTRFPSNNVTAHLFAHADWHVELNEDSPVSIVNTIFVDDSRYHTYVNVTRERNAVTREVGSLMKLLMKTEMSEGSVASEESSNNNKSRLRARGRNTAESDSDASQIITSQKLMVLQAIFDIVYNKELRLLAAPLVVPWASSLGSSDTERAEVRENALTILMVMADGVECLPTMMQHGIFSSMKNIISEQLGANPKASAKWSHICKLSLDVISNIAIHRAVNDDLRREGATSFLQKLISRPGFPGLQATMALTHLSDKLEPDVIKQLPPEKLDDLVNLMRAAIDGDIAYENKWDLVPGPLSSIKYLIYQSSAENGWVCDGLLKAGLMEQLLRVLEADCLDAIDIETALETLWGLSRVSEEGRHMIVMAEHSIHEAGIRLARYDKASKLAYGLVESAGGNFNNAGSEL</sequence>